<evidence type="ECO:0000313" key="1">
    <source>
        <dbReference type="EnsemblMetazoa" id="PPAI002145-PA"/>
    </source>
</evidence>
<dbReference type="AlphaFoldDB" id="A0A1B0EVQ2"/>
<dbReference type="PANTHER" id="PTHR23295:SF6">
    <property type="entry name" value="NEOSIN, ISOFORM A"/>
    <property type="match status" value="1"/>
</dbReference>
<dbReference type="Pfam" id="PF00076">
    <property type="entry name" value="RRM_1"/>
    <property type="match status" value="1"/>
</dbReference>
<evidence type="ECO:0000313" key="2">
    <source>
        <dbReference type="Proteomes" id="UP000092462"/>
    </source>
</evidence>
<dbReference type="InterPro" id="IPR035979">
    <property type="entry name" value="RBD_domain_sf"/>
</dbReference>
<proteinExistence type="predicted"/>
<keyword evidence="2" id="KW-1185">Reference proteome</keyword>
<sequence>MDLSFIRDPATVRARVYVGALADGATRQEMDEYFQKYGNIIGVVVNRGFGFIQFETEEMAAAALKDKHGMIHGKKIFVKPAQSGVGNTEASVDINSHPTTATAIPVTPEKTEARDTHGLIGIGRVQPGFGDTQDTRRNLSNQQT</sequence>
<dbReference type="SUPFAM" id="SSF54928">
    <property type="entry name" value="RNA-binding domain, RBD"/>
    <property type="match status" value="1"/>
</dbReference>
<dbReference type="VEuPathDB" id="VectorBase:PPAPM1_005478"/>
<protein>
    <submittedName>
        <fullName evidence="1">Uncharacterized protein</fullName>
    </submittedName>
</protein>
<dbReference type="VEuPathDB" id="VectorBase:PPAI002145"/>
<reference evidence="1" key="1">
    <citation type="submission" date="2022-08" db="UniProtKB">
        <authorList>
            <consortium name="EnsemblMetazoa"/>
        </authorList>
    </citation>
    <scope>IDENTIFICATION</scope>
    <source>
        <strain evidence="1">Israel</strain>
    </source>
</reference>
<dbReference type="EnsemblMetazoa" id="PPAI002145-RA">
    <property type="protein sequence ID" value="PPAI002145-PA"/>
    <property type="gene ID" value="PPAI002145"/>
</dbReference>
<organism evidence="1 2">
    <name type="scientific">Phlebotomus papatasi</name>
    <name type="common">Sandfly</name>
    <dbReference type="NCBI Taxonomy" id="29031"/>
    <lineage>
        <taxon>Eukaryota</taxon>
        <taxon>Metazoa</taxon>
        <taxon>Ecdysozoa</taxon>
        <taxon>Arthropoda</taxon>
        <taxon>Hexapoda</taxon>
        <taxon>Insecta</taxon>
        <taxon>Pterygota</taxon>
        <taxon>Neoptera</taxon>
        <taxon>Endopterygota</taxon>
        <taxon>Diptera</taxon>
        <taxon>Nematocera</taxon>
        <taxon>Psychodoidea</taxon>
        <taxon>Psychodidae</taxon>
        <taxon>Phlebotomus</taxon>
        <taxon>Phlebotomus</taxon>
    </lineage>
</organism>
<accession>A0A1B0EVQ2</accession>
<dbReference type="Proteomes" id="UP000092462">
    <property type="component" value="Unassembled WGS sequence"/>
</dbReference>
<dbReference type="PROSITE" id="PS50102">
    <property type="entry name" value="RRM"/>
    <property type="match status" value="1"/>
</dbReference>
<dbReference type="SMART" id="SM00360">
    <property type="entry name" value="RRM"/>
    <property type="match status" value="1"/>
</dbReference>
<name>A0A1B0EVQ2_PHLPP</name>
<dbReference type="InterPro" id="IPR052600">
    <property type="entry name" value="Nuc_rcpt_coact/corep"/>
</dbReference>
<dbReference type="Gene3D" id="3.30.70.330">
    <property type="match status" value="1"/>
</dbReference>
<dbReference type="GO" id="GO:0003723">
    <property type="term" value="F:RNA binding"/>
    <property type="evidence" value="ECO:0007669"/>
    <property type="project" value="UniProtKB-UniRule"/>
</dbReference>
<dbReference type="EMBL" id="AJVK01024040">
    <property type="status" value="NOT_ANNOTATED_CDS"/>
    <property type="molecule type" value="Genomic_DNA"/>
</dbReference>
<dbReference type="PANTHER" id="PTHR23295">
    <property type="entry name" value="NUCLEAR RECEPTOR COACTIVATOR 5-RELATED"/>
    <property type="match status" value="1"/>
</dbReference>
<dbReference type="InterPro" id="IPR012677">
    <property type="entry name" value="Nucleotide-bd_a/b_plait_sf"/>
</dbReference>
<dbReference type="InterPro" id="IPR000504">
    <property type="entry name" value="RRM_dom"/>
</dbReference>